<accession>A0AAW9RXM9</accession>
<evidence type="ECO:0000313" key="9">
    <source>
        <dbReference type="EMBL" id="MEJ8574471.1"/>
    </source>
</evidence>
<dbReference type="EMBL" id="JAZHOF010000012">
    <property type="protein sequence ID" value="MEJ8574471.1"/>
    <property type="molecule type" value="Genomic_DNA"/>
</dbReference>
<gene>
    <name evidence="9" type="ORF">V3328_23535</name>
</gene>
<feature type="chain" id="PRO_5043925678" evidence="7">
    <location>
        <begin position="44"/>
        <end position="720"/>
    </location>
</feature>
<evidence type="ECO:0000259" key="8">
    <source>
        <dbReference type="Pfam" id="PF00082"/>
    </source>
</evidence>
<evidence type="ECO:0000256" key="4">
    <source>
        <dbReference type="ARBA" id="ARBA00022825"/>
    </source>
</evidence>
<dbReference type="GO" id="GO:0004252">
    <property type="term" value="F:serine-type endopeptidase activity"/>
    <property type="evidence" value="ECO:0007669"/>
    <property type="project" value="UniProtKB-UniRule"/>
</dbReference>
<dbReference type="PROSITE" id="PS00136">
    <property type="entry name" value="SUBTILASE_ASP"/>
    <property type="match status" value="1"/>
</dbReference>
<sequence length="720" mass="76545">MSTIADAGGRSRSPGRRLRVAVAAACAAAVAAATGVASSPAAAAIATPQVFVADGNGGKVRTDPAYLVQKAESQGEVPVIVTFDLDFAPEGELSSFQAANQRVAIASMADSVLNRVGGEDNVKRFDTIPALALTVNAAGVRSLLNLPSVVKIAEDTAKAPTLVDSVPIIKANKLWKRKNKTGKGWVVAVLDTGVDLNHQAFRRKIVSQACYSTTNAVQNSTSVCPRGKDSAVGGRSGKYCSLSITGCDHGTHVSGIAVGKPRNRYKGVAKQADLIPIQVFSKFTGSTQCGDSGTCVKSYDSDQMKALERVYKLRKRFKIASVNMSLGGGAYTGPCDSASIKPVIDNLVSRKVAVVIASGNNGYDGAISSPACISSAIAVGSTTKSDGVSWFSNHSALVDLMAPGSDIEAPVPKRNKLGVKSGTSMATPHVAGAWALMKHSKPKAKVHEVLRALACTGKEVERAGITKPRIDVFKAYRVLRRSKNRQTWTFKNNRQVKDWEDELGNWRRRGNNLYVHGGGDNVWLAATSPFCASGIRVVAKVKRIDKDTATNWNSGLFLYSRIDDDKNMSGLWFAYNKYDDRGRRKRGQAVIWRVAGHNGITDSGGDNDLLCLTDNVRINEQRYNKLKVVSKGGVHRFILNNREVCSAADATFKTGDVAMVMASPGNDRSHKYFVNYVQATQLKAADIAVASGPATTPLEVPSGASPLGAGLRSAAAASTN</sequence>
<protein>
    <submittedName>
        <fullName evidence="9">S8 family serine peptidase</fullName>
    </submittedName>
</protein>
<comment type="caution">
    <text evidence="9">The sequence shown here is derived from an EMBL/GenBank/DDBJ whole genome shotgun (WGS) entry which is preliminary data.</text>
</comment>
<feature type="active site" description="Charge relay system" evidence="5">
    <location>
        <position position="191"/>
    </location>
</feature>
<dbReference type="InterPro" id="IPR022398">
    <property type="entry name" value="Peptidase_S8_His-AS"/>
</dbReference>
<dbReference type="Gene3D" id="3.40.50.200">
    <property type="entry name" value="Peptidase S8/S53 domain"/>
    <property type="match status" value="1"/>
</dbReference>
<dbReference type="PROSITE" id="PS51892">
    <property type="entry name" value="SUBTILASE"/>
    <property type="match status" value="1"/>
</dbReference>
<feature type="active site" description="Charge relay system" evidence="5">
    <location>
        <position position="424"/>
    </location>
</feature>
<dbReference type="InterPro" id="IPR023827">
    <property type="entry name" value="Peptidase_S8_Asp-AS"/>
</dbReference>
<evidence type="ECO:0000256" key="6">
    <source>
        <dbReference type="RuleBase" id="RU003355"/>
    </source>
</evidence>
<proteinExistence type="inferred from homology"/>
<dbReference type="InterPro" id="IPR006311">
    <property type="entry name" value="TAT_signal"/>
</dbReference>
<feature type="signal peptide" evidence="7">
    <location>
        <begin position="1"/>
        <end position="43"/>
    </location>
</feature>
<reference evidence="9 10" key="1">
    <citation type="submission" date="2024-02" db="EMBL/GenBank/DDBJ databases">
        <title>Genome analysis and characterization of Microbaculum marinisediminis sp. nov., isolated from marine sediment.</title>
        <authorList>
            <person name="Du Z.-J."/>
            <person name="Ye Y.-Q."/>
            <person name="Zhang Z.-R."/>
            <person name="Yuan S.-M."/>
            <person name="Zhang X.-Y."/>
        </authorList>
    </citation>
    <scope>NUCLEOTIDE SEQUENCE [LARGE SCALE GENOMIC DNA]</scope>
    <source>
        <strain evidence="9 10">SDUM1044001</strain>
    </source>
</reference>
<dbReference type="PROSITE" id="PS00138">
    <property type="entry name" value="SUBTILASE_SER"/>
    <property type="match status" value="1"/>
</dbReference>
<name>A0AAW9RXM9_9HYPH</name>
<dbReference type="PRINTS" id="PR00723">
    <property type="entry name" value="SUBTILISIN"/>
</dbReference>
<keyword evidence="2 5" id="KW-0645">Protease</keyword>
<evidence type="ECO:0000256" key="5">
    <source>
        <dbReference type="PROSITE-ProRule" id="PRU01240"/>
    </source>
</evidence>
<keyword evidence="3 5" id="KW-0378">Hydrolase</keyword>
<dbReference type="InterPro" id="IPR036852">
    <property type="entry name" value="Peptidase_S8/S53_dom_sf"/>
</dbReference>
<feature type="domain" description="Peptidase S8/S53" evidence="8">
    <location>
        <begin position="182"/>
        <end position="453"/>
    </location>
</feature>
<organism evidence="9 10">
    <name type="scientific">Microbaculum marinum</name>
    <dbReference type="NCBI Taxonomy" id="1764581"/>
    <lineage>
        <taxon>Bacteria</taxon>
        <taxon>Pseudomonadati</taxon>
        <taxon>Pseudomonadota</taxon>
        <taxon>Alphaproteobacteria</taxon>
        <taxon>Hyphomicrobiales</taxon>
        <taxon>Tepidamorphaceae</taxon>
        <taxon>Microbaculum</taxon>
    </lineage>
</organism>
<dbReference type="InterPro" id="IPR050131">
    <property type="entry name" value="Peptidase_S8_subtilisin-like"/>
</dbReference>
<dbReference type="Proteomes" id="UP001378188">
    <property type="component" value="Unassembled WGS sequence"/>
</dbReference>
<dbReference type="AlphaFoldDB" id="A0AAW9RXM9"/>
<evidence type="ECO:0000313" key="10">
    <source>
        <dbReference type="Proteomes" id="UP001378188"/>
    </source>
</evidence>
<dbReference type="PANTHER" id="PTHR43806">
    <property type="entry name" value="PEPTIDASE S8"/>
    <property type="match status" value="1"/>
</dbReference>
<feature type="active site" description="Charge relay system" evidence="5">
    <location>
        <position position="249"/>
    </location>
</feature>
<dbReference type="Gene3D" id="2.60.120.560">
    <property type="entry name" value="Exo-inulinase, domain 1"/>
    <property type="match status" value="1"/>
</dbReference>
<dbReference type="InterPro" id="IPR000209">
    <property type="entry name" value="Peptidase_S8/S53_dom"/>
</dbReference>
<dbReference type="InterPro" id="IPR023828">
    <property type="entry name" value="Peptidase_S8_Ser-AS"/>
</dbReference>
<dbReference type="InterPro" id="IPR015500">
    <property type="entry name" value="Peptidase_S8_subtilisin-rel"/>
</dbReference>
<dbReference type="Pfam" id="PF00082">
    <property type="entry name" value="Peptidase_S8"/>
    <property type="match status" value="1"/>
</dbReference>
<keyword evidence="7" id="KW-0732">Signal</keyword>
<evidence type="ECO:0000256" key="3">
    <source>
        <dbReference type="ARBA" id="ARBA00022801"/>
    </source>
</evidence>
<comment type="similarity">
    <text evidence="1 5 6">Belongs to the peptidase S8 family.</text>
</comment>
<evidence type="ECO:0000256" key="2">
    <source>
        <dbReference type="ARBA" id="ARBA00022670"/>
    </source>
</evidence>
<keyword evidence="10" id="KW-1185">Reference proteome</keyword>
<dbReference type="PANTHER" id="PTHR43806:SF11">
    <property type="entry name" value="CEREVISIN-RELATED"/>
    <property type="match status" value="1"/>
</dbReference>
<dbReference type="PROSITE" id="PS00137">
    <property type="entry name" value="SUBTILASE_HIS"/>
    <property type="match status" value="1"/>
</dbReference>
<dbReference type="RefSeq" id="WP_340332173.1">
    <property type="nucleotide sequence ID" value="NZ_JAZHOF010000012.1"/>
</dbReference>
<evidence type="ECO:0000256" key="1">
    <source>
        <dbReference type="ARBA" id="ARBA00011073"/>
    </source>
</evidence>
<dbReference type="GO" id="GO:0006508">
    <property type="term" value="P:proteolysis"/>
    <property type="evidence" value="ECO:0007669"/>
    <property type="project" value="UniProtKB-KW"/>
</dbReference>
<keyword evidence="4 5" id="KW-0720">Serine protease</keyword>
<dbReference type="PROSITE" id="PS51318">
    <property type="entry name" value="TAT"/>
    <property type="match status" value="1"/>
</dbReference>
<dbReference type="SUPFAM" id="SSF52743">
    <property type="entry name" value="Subtilisin-like"/>
    <property type="match status" value="1"/>
</dbReference>
<evidence type="ECO:0000256" key="7">
    <source>
        <dbReference type="SAM" id="SignalP"/>
    </source>
</evidence>